<dbReference type="Proteomes" id="UP000070501">
    <property type="component" value="Unassembled WGS sequence"/>
</dbReference>
<evidence type="ECO:0000313" key="4">
    <source>
        <dbReference type="Proteomes" id="UP000070501"/>
    </source>
</evidence>
<dbReference type="OrthoDB" id="408631at2759"/>
<dbReference type="InParanoid" id="A0A136J2Z5"/>
<dbReference type="GO" id="GO:0016787">
    <property type="term" value="F:hydrolase activity"/>
    <property type="evidence" value="ECO:0007669"/>
    <property type="project" value="UniProtKB-KW"/>
</dbReference>
<dbReference type="AlphaFoldDB" id="A0A136J2Z5"/>
<reference evidence="4" key="1">
    <citation type="submission" date="2016-02" db="EMBL/GenBank/DDBJ databases">
        <title>Draft genome sequence of Microdochium bolleyi, a fungal endophyte of beachgrass.</title>
        <authorList>
            <consortium name="DOE Joint Genome Institute"/>
            <person name="David A.S."/>
            <person name="May G."/>
            <person name="Haridas S."/>
            <person name="Lim J."/>
            <person name="Wang M."/>
            <person name="Labutti K."/>
            <person name="Lipzen A."/>
            <person name="Barry K."/>
            <person name="Grigoriev I.V."/>
        </authorList>
    </citation>
    <scope>NUCLEOTIDE SEQUENCE [LARGE SCALE GENOMIC DNA]</scope>
    <source>
        <strain evidence="4">J235TASD1</strain>
    </source>
</reference>
<dbReference type="InterPro" id="IPR050300">
    <property type="entry name" value="GDXG_lipolytic_enzyme"/>
</dbReference>
<evidence type="ECO:0000256" key="1">
    <source>
        <dbReference type="ARBA" id="ARBA00022801"/>
    </source>
</evidence>
<sequence>MSSSAINPAIVVPGAAHAFPYGTYLGFASWALRRLVASLSGDGSAFDKTIVIPTPGLGDGGVRASICLPKSNPAGKLPCVVVFEGGGFILGEPNDGQDMDRVMADEASSIVISLDYAKSPRYPFPHALLQGYEVLKWLQTDQPLKTLSVDIDTSRIALLGKSAGGNLASALSLLVSFTKGPCAKYRGDLGPDFRLSAQLLLYPSTSNNQLYRHRYAATDDAARAKSLPVWMAELMEYAYLPPGINAEQIFVAPNLATPELLAELAPNLPPCALFLAGLDCLKDEGRRYGQSLQAAGVHTKFLEYPEAIHGFPHYKPGQADYREEDVKSCTASIVRILNDGFRH</sequence>
<dbReference type="SUPFAM" id="SSF53474">
    <property type="entry name" value="alpha/beta-Hydrolases"/>
    <property type="match status" value="1"/>
</dbReference>
<evidence type="ECO:0000313" key="3">
    <source>
        <dbReference type="EMBL" id="KXJ91618.1"/>
    </source>
</evidence>
<dbReference type="EMBL" id="KQ964249">
    <property type="protein sequence ID" value="KXJ91618.1"/>
    <property type="molecule type" value="Genomic_DNA"/>
</dbReference>
<keyword evidence="1 3" id="KW-0378">Hydrolase</keyword>
<dbReference type="Pfam" id="PF07859">
    <property type="entry name" value="Abhydrolase_3"/>
    <property type="match status" value="1"/>
</dbReference>
<dbReference type="InterPro" id="IPR013094">
    <property type="entry name" value="AB_hydrolase_3"/>
</dbReference>
<evidence type="ECO:0000259" key="2">
    <source>
        <dbReference type="Pfam" id="PF07859"/>
    </source>
</evidence>
<protein>
    <submittedName>
        <fullName evidence="3">Alpha/beta hydrolase fold-domain-containing protein</fullName>
    </submittedName>
</protein>
<dbReference type="InterPro" id="IPR029058">
    <property type="entry name" value="AB_hydrolase_fold"/>
</dbReference>
<accession>A0A136J2Z5</accession>
<feature type="domain" description="Alpha/beta hydrolase fold-3" evidence="2">
    <location>
        <begin position="80"/>
        <end position="312"/>
    </location>
</feature>
<dbReference type="PANTHER" id="PTHR48081:SF8">
    <property type="entry name" value="ALPHA_BETA HYDROLASE FOLD-3 DOMAIN-CONTAINING PROTEIN-RELATED"/>
    <property type="match status" value="1"/>
</dbReference>
<name>A0A136J2Z5_9PEZI</name>
<dbReference type="Gene3D" id="3.40.50.1820">
    <property type="entry name" value="alpha/beta hydrolase"/>
    <property type="match status" value="1"/>
</dbReference>
<proteinExistence type="predicted"/>
<organism evidence="3 4">
    <name type="scientific">Microdochium bolleyi</name>
    <dbReference type="NCBI Taxonomy" id="196109"/>
    <lineage>
        <taxon>Eukaryota</taxon>
        <taxon>Fungi</taxon>
        <taxon>Dikarya</taxon>
        <taxon>Ascomycota</taxon>
        <taxon>Pezizomycotina</taxon>
        <taxon>Sordariomycetes</taxon>
        <taxon>Xylariomycetidae</taxon>
        <taxon>Xylariales</taxon>
        <taxon>Microdochiaceae</taxon>
        <taxon>Microdochium</taxon>
    </lineage>
</organism>
<dbReference type="STRING" id="196109.A0A136J2Z5"/>
<gene>
    <name evidence="3" type="ORF">Micbo1qcDRAFT_203684</name>
</gene>
<keyword evidence="4" id="KW-1185">Reference proteome</keyword>
<dbReference type="PANTHER" id="PTHR48081">
    <property type="entry name" value="AB HYDROLASE SUPERFAMILY PROTEIN C4A8.06C"/>
    <property type="match status" value="1"/>
</dbReference>